<dbReference type="EMBL" id="CAJOBC010001722">
    <property type="protein sequence ID" value="CAF3695055.1"/>
    <property type="molecule type" value="Genomic_DNA"/>
</dbReference>
<keyword evidence="5" id="KW-1185">Reference proteome</keyword>
<dbReference type="EMBL" id="CAJNOK010002287">
    <property type="protein sequence ID" value="CAF0853306.1"/>
    <property type="molecule type" value="Genomic_DNA"/>
</dbReference>
<evidence type="ECO:0000313" key="2">
    <source>
        <dbReference type="EMBL" id="CAF0914619.1"/>
    </source>
</evidence>
<evidence type="ECO:0000313" key="5">
    <source>
        <dbReference type="Proteomes" id="UP000663829"/>
    </source>
</evidence>
<dbReference type="EMBL" id="CAJOBA010002287">
    <property type="protein sequence ID" value="CAF3638483.1"/>
    <property type="molecule type" value="Genomic_DNA"/>
</dbReference>
<dbReference type="Proteomes" id="UP000682733">
    <property type="component" value="Unassembled WGS sequence"/>
</dbReference>
<dbReference type="Proteomes" id="UP000677228">
    <property type="component" value="Unassembled WGS sequence"/>
</dbReference>
<protein>
    <submittedName>
        <fullName evidence="2">Uncharacterized protein</fullName>
    </submittedName>
</protein>
<evidence type="ECO:0000313" key="4">
    <source>
        <dbReference type="EMBL" id="CAF3695055.1"/>
    </source>
</evidence>
<reference evidence="2" key="1">
    <citation type="submission" date="2021-02" db="EMBL/GenBank/DDBJ databases">
        <authorList>
            <person name="Nowell W R."/>
        </authorList>
    </citation>
    <scope>NUCLEOTIDE SEQUENCE</scope>
</reference>
<name>A0A814AGP4_9BILA</name>
<sequence>MSARLIKLRFYYNAEPILSREVTFQKLDKIEKTKTIEKPAEFAKTGVAAVPVEKDDVGIVVVKNGVPAVPVEKDDVDVVVVKNDVIVVVIEKDVPVVGAKIVVPTVGTASFIGRIEQLLVVNVKSSIDISP</sequence>
<evidence type="ECO:0000313" key="3">
    <source>
        <dbReference type="EMBL" id="CAF3638483.1"/>
    </source>
</evidence>
<dbReference type="Proteomes" id="UP000663829">
    <property type="component" value="Unassembled WGS sequence"/>
</dbReference>
<dbReference type="EMBL" id="CAJNOQ010001722">
    <property type="protein sequence ID" value="CAF0914619.1"/>
    <property type="molecule type" value="Genomic_DNA"/>
</dbReference>
<comment type="caution">
    <text evidence="2">The sequence shown here is derived from an EMBL/GenBank/DDBJ whole genome shotgun (WGS) entry which is preliminary data.</text>
</comment>
<evidence type="ECO:0000313" key="1">
    <source>
        <dbReference type="EMBL" id="CAF0853306.1"/>
    </source>
</evidence>
<dbReference type="AlphaFoldDB" id="A0A814AGP4"/>
<accession>A0A814AGP4</accession>
<dbReference type="Proteomes" id="UP000681722">
    <property type="component" value="Unassembled WGS sequence"/>
</dbReference>
<gene>
    <name evidence="2" type="ORF">GPM918_LOCUS9328</name>
    <name evidence="1" type="ORF">OVA965_LOCUS7258</name>
    <name evidence="4" type="ORF">SRO942_LOCUS9329</name>
    <name evidence="3" type="ORF">TMI583_LOCUS7254</name>
</gene>
<organism evidence="2 5">
    <name type="scientific">Didymodactylos carnosus</name>
    <dbReference type="NCBI Taxonomy" id="1234261"/>
    <lineage>
        <taxon>Eukaryota</taxon>
        <taxon>Metazoa</taxon>
        <taxon>Spiralia</taxon>
        <taxon>Gnathifera</taxon>
        <taxon>Rotifera</taxon>
        <taxon>Eurotatoria</taxon>
        <taxon>Bdelloidea</taxon>
        <taxon>Philodinida</taxon>
        <taxon>Philodinidae</taxon>
        <taxon>Didymodactylos</taxon>
    </lineage>
</organism>
<proteinExistence type="predicted"/>